<accession>A0AB33K2J1</accession>
<dbReference type="InterPro" id="IPR045598">
    <property type="entry name" value="DUF6457"/>
</dbReference>
<evidence type="ECO:0000313" key="3">
    <source>
        <dbReference type="EMBL" id="BFP46747.1"/>
    </source>
</evidence>
<protein>
    <recommendedName>
        <fullName evidence="2">DUF6457 domain-containing protein</fullName>
    </recommendedName>
</protein>
<feature type="region of interest" description="Disordered" evidence="1">
    <location>
        <begin position="1"/>
        <end position="22"/>
    </location>
</feature>
<dbReference type="Pfam" id="PF20058">
    <property type="entry name" value="DUF6457"/>
    <property type="match status" value="1"/>
</dbReference>
<organism evidence="3">
    <name type="scientific">Kitasatospora sp. CMC57</name>
    <dbReference type="NCBI Taxonomy" id="3231513"/>
    <lineage>
        <taxon>Bacteria</taxon>
        <taxon>Bacillati</taxon>
        <taxon>Actinomycetota</taxon>
        <taxon>Actinomycetes</taxon>
        <taxon>Kitasatosporales</taxon>
        <taxon>Streptomycetaceae</taxon>
        <taxon>Kitasatospora</taxon>
    </lineage>
</organism>
<evidence type="ECO:0000256" key="1">
    <source>
        <dbReference type="SAM" id="MobiDB-lite"/>
    </source>
</evidence>
<feature type="domain" description="DUF6457" evidence="2">
    <location>
        <begin position="26"/>
        <end position="106"/>
    </location>
</feature>
<sequence length="107" mass="11671">MSETTRDAHAPERGSRRRIREHGPMERTLDDWIADVATELGIDLEVDVSGLLDLARVVAHGVARPAAPLTAFLVGYAAAQQGGGAEEVARARVRTEALAERWAREQE</sequence>
<evidence type="ECO:0000259" key="2">
    <source>
        <dbReference type="Pfam" id="PF20058"/>
    </source>
</evidence>
<dbReference type="AlphaFoldDB" id="A0AB33K2J1"/>
<reference evidence="3" key="1">
    <citation type="submission" date="2024-07" db="EMBL/GenBank/DDBJ databases">
        <title>Complete genome sequences of cellulolytic bacteria, Kitasatospora sp. CMC57 and Streptomyces sp. CMC78, isolated from Japanese agricultural soil.</title>
        <authorList>
            <person name="Hashimoto T."/>
            <person name="Ito M."/>
            <person name="Iwamoto M."/>
            <person name="Fukahori D."/>
            <person name="Shoda T."/>
            <person name="Sakoda M."/>
            <person name="Morohoshi T."/>
            <person name="Mitsuboshi M."/>
            <person name="Nishizawa T."/>
        </authorList>
    </citation>
    <scope>NUCLEOTIDE SEQUENCE</scope>
    <source>
        <strain evidence="3">CMC57</strain>
    </source>
</reference>
<proteinExistence type="predicted"/>
<name>A0AB33K2J1_9ACTN</name>
<gene>
    <name evidence="3" type="ORF">KCMC57_31150</name>
</gene>
<dbReference type="EMBL" id="AP035881">
    <property type="protein sequence ID" value="BFP46747.1"/>
    <property type="molecule type" value="Genomic_DNA"/>
</dbReference>
<feature type="compositionally biased region" description="Basic and acidic residues" evidence="1">
    <location>
        <begin position="1"/>
        <end position="14"/>
    </location>
</feature>